<dbReference type="InterPro" id="IPR013216">
    <property type="entry name" value="Methyltransf_11"/>
</dbReference>
<dbReference type="SUPFAM" id="SSF53335">
    <property type="entry name" value="S-adenosyl-L-methionine-dependent methyltransferases"/>
    <property type="match status" value="1"/>
</dbReference>
<evidence type="ECO:0000256" key="1">
    <source>
        <dbReference type="SAM" id="Phobius"/>
    </source>
</evidence>
<sequence>MEKYLYEDLAKLEDSHWWHISKRNSVIELIKLIGRKNLRILDIGCGTGGNLKAFSRYGEVWGIDNAAEAINYCKSKGLKNVKLGSSDKTGFDGATFDAVTLLDVLEHVEEAKTLKEIKRILKADGKLIITVPAFSWLWSRWDEVLHHKRRYTSSGLADLLAKSGFDVQKISYMYSFLVLPAYLVRFIKSKVSGKKYSSDFELSSPLLNKIFLTTSRLERFFWMTFGLPLGTSLICVAKK</sequence>
<dbReference type="Proteomes" id="UP000179102">
    <property type="component" value="Unassembled WGS sequence"/>
</dbReference>
<keyword evidence="1" id="KW-0812">Transmembrane</keyword>
<protein>
    <recommendedName>
        <fullName evidence="2">Methyltransferase type 11 domain-containing protein</fullName>
    </recommendedName>
</protein>
<dbReference type="Pfam" id="PF08241">
    <property type="entry name" value="Methyltransf_11"/>
    <property type="match status" value="1"/>
</dbReference>
<keyword evidence="1" id="KW-1133">Transmembrane helix</keyword>
<reference evidence="3 4" key="1">
    <citation type="journal article" date="2016" name="Nat. Commun.">
        <title>Thousands of microbial genomes shed light on interconnected biogeochemical processes in an aquifer system.</title>
        <authorList>
            <person name="Anantharaman K."/>
            <person name="Brown C.T."/>
            <person name="Hug L.A."/>
            <person name="Sharon I."/>
            <person name="Castelle C.J."/>
            <person name="Probst A.J."/>
            <person name="Thomas B.C."/>
            <person name="Singh A."/>
            <person name="Wilkins M.J."/>
            <person name="Karaoz U."/>
            <person name="Brodie E.L."/>
            <person name="Williams K.H."/>
            <person name="Hubbard S.S."/>
            <person name="Banfield J.F."/>
        </authorList>
    </citation>
    <scope>NUCLEOTIDE SEQUENCE [LARGE SCALE GENOMIC DNA]</scope>
</reference>
<evidence type="ECO:0000313" key="4">
    <source>
        <dbReference type="Proteomes" id="UP000179102"/>
    </source>
</evidence>
<dbReference type="AlphaFoldDB" id="A0A1F5G6B2"/>
<dbReference type="PANTHER" id="PTHR43861:SF6">
    <property type="entry name" value="METHYLTRANSFERASE TYPE 11"/>
    <property type="match status" value="1"/>
</dbReference>
<dbReference type="PANTHER" id="PTHR43861">
    <property type="entry name" value="TRANS-ACONITATE 2-METHYLTRANSFERASE-RELATED"/>
    <property type="match status" value="1"/>
</dbReference>
<name>A0A1F5G6B2_9BACT</name>
<feature type="domain" description="Methyltransferase type 11" evidence="2">
    <location>
        <begin position="41"/>
        <end position="129"/>
    </location>
</feature>
<dbReference type="CDD" id="cd02440">
    <property type="entry name" value="AdoMet_MTases"/>
    <property type="match status" value="1"/>
</dbReference>
<dbReference type="STRING" id="1797711.A2870_01420"/>
<dbReference type="GO" id="GO:0008757">
    <property type="term" value="F:S-adenosylmethionine-dependent methyltransferase activity"/>
    <property type="evidence" value="ECO:0007669"/>
    <property type="project" value="InterPro"/>
</dbReference>
<feature type="transmembrane region" description="Helical" evidence="1">
    <location>
        <begin position="220"/>
        <end position="237"/>
    </location>
</feature>
<keyword evidence="1" id="KW-0472">Membrane</keyword>
<dbReference type="InterPro" id="IPR029063">
    <property type="entry name" value="SAM-dependent_MTases_sf"/>
</dbReference>
<gene>
    <name evidence="3" type="ORF">A2870_01420</name>
</gene>
<evidence type="ECO:0000259" key="2">
    <source>
        <dbReference type="Pfam" id="PF08241"/>
    </source>
</evidence>
<organism evidence="3 4">
    <name type="scientific">Candidatus Curtissbacteria bacterium RIFCSPHIGHO2_01_FULL_41_11</name>
    <dbReference type="NCBI Taxonomy" id="1797711"/>
    <lineage>
        <taxon>Bacteria</taxon>
        <taxon>Candidatus Curtissiibacteriota</taxon>
    </lineage>
</organism>
<comment type="caution">
    <text evidence="3">The sequence shown here is derived from an EMBL/GenBank/DDBJ whole genome shotgun (WGS) entry which is preliminary data.</text>
</comment>
<accession>A0A1F5G6B2</accession>
<proteinExistence type="predicted"/>
<dbReference type="Gene3D" id="3.40.50.150">
    <property type="entry name" value="Vaccinia Virus protein VP39"/>
    <property type="match status" value="1"/>
</dbReference>
<evidence type="ECO:0000313" key="3">
    <source>
        <dbReference type="EMBL" id="OGD87387.1"/>
    </source>
</evidence>
<dbReference type="EMBL" id="MFAZ01000014">
    <property type="protein sequence ID" value="OGD87387.1"/>
    <property type="molecule type" value="Genomic_DNA"/>
</dbReference>